<dbReference type="CDD" id="cd14748">
    <property type="entry name" value="PBP2_UgpB"/>
    <property type="match status" value="1"/>
</dbReference>
<gene>
    <name evidence="2" type="ORF">SAMN04488693_113101</name>
</gene>
<accession>A0A1G8LEA2</accession>
<name>A0A1G8LEA2_9MICC</name>
<dbReference type="SUPFAM" id="SSF53850">
    <property type="entry name" value="Periplasmic binding protein-like II"/>
    <property type="match status" value="1"/>
</dbReference>
<evidence type="ECO:0000256" key="1">
    <source>
        <dbReference type="SAM" id="SignalP"/>
    </source>
</evidence>
<sequence length="453" mass="49115">MTTKNSSRRNILPSIVLISSLLVTSCAAGSGSQAGSENAGATSAGIDETTLPEGVEIDFWHIQATIYGEAITEMVEEFNATNEWGIVVNESFKGSYQELNQAVRASLAGGGSPDVTMAYENDTLEYLANDVIVPLDPYLESEKYGVTEEEIDDMVDGVLARQRVDAYNGSTLSWPHGNSSMGMYYNADLFKKAGIEAPPADWDEFMEQARQMKEETGLPYVALGTGKNGIYYNIMRSKGTTPYDPEAGTTEFASPVSIEALELLAGLYEEELAYTAADTEQEFTNERTASEIGTTARTSTKIEQIGDRFDWTVALTPQESEEPVTQLFGGNHVILASDDSEQELAAWLFMRWFAGTDAQAIYAARTGYSPAVESALETELLTTNYEENPQKAAAFENVFVNAQIMPPTAAGNAIDDMVTGVVEEVVLGRLTPQEAADRMDAEATTLLASAPQN</sequence>
<keyword evidence="1" id="KW-0732">Signal</keyword>
<dbReference type="InterPro" id="IPR050490">
    <property type="entry name" value="Bact_solute-bd_prot1"/>
</dbReference>
<dbReference type="Pfam" id="PF13416">
    <property type="entry name" value="SBP_bac_8"/>
    <property type="match status" value="1"/>
</dbReference>
<proteinExistence type="predicted"/>
<dbReference type="OrthoDB" id="3495561at2"/>
<dbReference type="EMBL" id="FNDT01000013">
    <property type="protein sequence ID" value="SDI53985.1"/>
    <property type="molecule type" value="Genomic_DNA"/>
</dbReference>
<reference evidence="2 3" key="1">
    <citation type="submission" date="2016-10" db="EMBL/GenBank/DDBJ databases">
        <authorList>
            <person name="de Groot N.N."/>
        </authorList>
    </citation>
    <scope>NUCLEOTIDE SEQUENCE [LARGE SCALE GENOMIC DNA]</scope>
    <source>
        <strain evidence="2 3">NP_1H</strain>
    </source>
</reference>
<evidence type="ECO:0000313" key="2">
    <source>
        <dbReference type="EMBL" id="SDI53985.1"/>
    </source>
</evidence>
<dbReference type="PANTHER" id="PTHR43649">
    <property type="entry name" value="ARABINOSE-BINDING PROTEIN-RELATED"/>
    <property type="match status" value="1"/>
</dbReference>
<organism evidence="2 3">
    <name type="scientific">Arthrobacter subterraneus</name>
    <dbReference type="NCBI Taxonomy" id="335973"/>
    <lineage>
        <taxon>Bacteria</taxon>
        <taxon>Bacillati</taxon>
        <taxon>Actinomycetota</taxon>
        <taxon>Actinomycetes</taxon>
        <taxon>Micrococcales</taxon>
        <taxon>Micrococcaceae</taxon>
        <taxon>Arthrobacter</taxon>
    </lineage>
</organism>
<dbReference type="AlphaFoldDB" id="A0A1G8LEA2"/>
<dbReference type="STRING" id="335973.SAMN04488693_113101"/>
<feature type="signal peptide" evidence="1">
    <location>
        <begin position="1"/>
        <end position="28"/>
    </location>
</feature>
<protein>
    <submittedName>
        <fullName evidence="2">Extracellular solute-binding protein</fullName>
    </submittedName>
</protein>
<evidence type="ECO:0000313" key="3">
    <source>
        <dbReference type="Proteomes" id="UP000199258"/>
    </source>
</evidence>
<dbReference type="InterPro" id="IPR006059">
    <property type="entry name" value="SBP"/>
</dbReference>
<dbReference type="RefSeq" id="WP_090587426.1">
    <property type="nucleotide sequence ID" value="NZ_FNDT01000013.1"/>
</dbReference>
<dbReference type="PANTHER" id="PTHR43649:SF12">
    <property type="entry name" value="DIACETYLCHITOBIOSE BINDING PROTEIN DASA"/>
    <property type="match status" value="1"/>
</dbReference>
<keyword evidence="3" id="KW-1185">Reference proteome</keyword>
<dbReference type="PROSITE" id="PS51257">
    <property type="entry name" value="PROKAR_LIPOPROTEIN"/>
    <property type="match status" value="1"/>
</dbReference>
<dbReference type="Gene3D" id="3.40.190.10">
    <property type="entry name" value="Periplasmic binding protein-like II"/>
    <property type="match status" value="2"/>
</dbReference>
<dbReference type="Proteomes" id="UP000199258">
    <property type="component" value="Unassembled WGS sequence"/>
</dbReference>
<feature type="chain" id="PRO_5039144832" evidence="1">
    <location>
        <begin position="29"/>
        <end position="453"/>
    </location>
</feature>